<keyword evidence="1" id="KW-0175">Coiled coil</keyword>
<protein>
    <submittedName>
        <fullName evidence="2">Uncharacterized protein</fullName>
    </submittedName>
</protein>
<sequence>MLDMKSRQLCYNYEVETMRQELLGEIGTTNVLYQLLSDACQERDEAREQLKRSVSEIIELKKLLNKLSNNSAETSSAVSHFQPGGTQKQEILKGIGSDSMSEPYNNCSDDSSATNSMSRTMFNPNLTDSSGKMLKKSLVQDSNGRFMRMGKFPSKELEIDRASKVIEKLVKGKSLPEKGRLLEAVLDTQPLLETLMITGQLPKWRNPPPLPPSFIANESLLNSKSATSSSSTMLNFKKRSIGVNIESSAGIKKRFH</sequence>
<dbReference type="AlphaFoldDB" id="A0A1R3JQZ5"/>
<dbReference type="STRING" id="93759.A0A1R3JQZ5"/>
<name>A0A1R3JQZ5_9ROSI</name>
<dbReference type="Proteomes" id="UP000187203">
    <property type="component" value="Unassembled WGS sequence"/>
</dbReference>
<dbReference type="PANTHER" id="PTHR33431">
    <property type="entry name" value="ENABLED-LIKE PROTEIN (DUF1635)"/>
    <property type="match status" value="1"/>
</dbReference>
<evidence type="ECO:0000313" key="3">
    <source>
        <dbReference type="Proteomes" id="UP000187203"/>
    </source>
</evidence>
<dbReference type="InterPro" id="IPR012862">
    <property type="entry name" value="DUF1635"/>
</dbReference>
<accession>A0A1R3JQZ5</accession>
<comment type="caution">
    <text evidence="2">The sequence shown here is derived from an EMBL/GenBank/DDBJ whole genome shotgun (WGS) entry which is preliminary data.</text>
</comment>
<dbReference type="EMBL" id="AWUE01015472">
    <property type="protein sequence ID" value="OMO97117.1"/>
    <property type="molecule type" value="Genomic_DNA"/>
</dbReference>
<dbReference type="Pfam" id="PF07795">
    <property type="entry name" value="DUF1635"/>
    <property type="match status" value="1"/>
</dbReference>
<gene>
    <name evidence="2" type="ORF">COLO4_14874</name>
</gene>
<feature type="coiled-coil region" evidence="1">
    <location>
        <begin position="36"/>
        <end position="70"/>
    </location>
</feature>
<dbReference type="OrthoDB" id="778241at2759"/>
<keyword evidence="3" id="KW-1185">Reference proteome</keyword>
<organism evidence="2 3">
    <name type="scientific">Corchorus olitorius</name>
    <dbReference type="NCBI Taxonomy" id="93759"/>
    <lineage>
        <taxon>Eukaryota</taxon>
        <taxon>Viridiplantae</taxon>
        <taxon>Streptophyta</taxon>
        <taxon>Embryophyta</taxon>
        <taxon>Tracheophyta</taxon>
        <taxon>Spermatophyta</taxon>
        <taxon>Magnoliopsida</taxon>
        <taxon>eudicotyledons</taxon>
        <taxon>Gunneridae</taxon>
        <taxon>Pentapetalae</taxon>
        <taxon>rosids</taxon>
        <taxon>malvids</taxon>
        <taxon>Malvales</taxon>
        <taxon>Malvaceae</taxon>
        <taxon>Grewioideae</taxon>
        <taxon>Apeibeae</taxon>
        <taxon>Corchorus</taxon>
    </lineage>
</organism>
<evidence type="ECO:0000313" key="2">
    <source>
        <dbReference type="EMBL" id="OMO97117.1"/>
    </source>
</evidence>
<evidence type="ECO:0000256" key="1">
    <source>
        <dbReference type="SAM" id="Coils"/>
    </source>
</evidence>
<proteinExistence type="predicted"/>
<dbReference type="PANTHER" id="PTHR33431:SF12">
    <property type="entry name" value="HIGH MOBILITY GROUP BOX PROTEIN, PUTATIVE (DUF1635)-RELATED"/>
    <property type="match status" value="1"/>
</dbReference>
<reference evidence="3" key="1">
    <citation type="submission" date="2013-09" db="EMBL/GenBank/DDBJ databases">
        <title>Corchorus olitorius genome sequencing.</title>
        <authorList>
            <person name="Alam M."/>
            <person name="Haque M.S."/>
            <person name="Islam M.S."/>
            <person name="Emdad E.M."/>
            <person name="Islam M.M."/>
            <person name="Ahmed B."/>
            <person name="Halim A."/>
            <person name="Hossen Q.M.M."/>
            <person name="Hossain M.Z."/>
            <person name="Ahmed R."/>
            <person name="Khan M.M."/>
            <person name="Islam R."/>
            <person name="Rashid M.M."/>
            <person name="Khan S.A."/>
            <person name="Rahman M.S."/>
            <person name="Alam M."/>
            <person name="Yahiya A.S."/>
            <person name="Khan M.S."/>
            <person name="Azam M.S."/>
            <person name="Haque T."/>
            <person name="Lashkar M.Z.H."/>
            <person name="Akhand A.I."/>
            <person name="Morshed G."/>
            <person name="Roy S."/>
            <person name="Uddin K.S."/>
            <person name="Rabeya T."/>
            <person name="Hossain A.S."/>
            <person name="Chowdhury A."/>
            <person name="Snigdha A.R."/>
            <person name="Mortoza M.S."/>
            <person name="Matin S.A."/>
            <person name="Hoque S.M.E."/>
            <person name="Islam M.K."/>
            <person name="Roy D.K."/>
            <person name="Haider R."/>
            <person name="Moosa M.M."/>
            <person name="Elias S.M."/>
            <person name="Hasan A.M."/>
            <person name="Jahan S."/>
            <person name="Shafiuddin M."/>
            <person name="Mahmood N."/>
            <person name="Shommy N.S."/>
        </authorList>
    </citation>
    <scope>NUCLEOTIDE SEQUENCE [LARGE SCALE GENOMIC DNA]</scope>
    <source>
        <strain evidence="3">cv. O-4</strain>
    </source>
</reference>